<dbReference type="PANTHER" id="PTHR43758:SF2">
    <property type="entry name" value="OXIDIZED PURINE NUCLEOSIDE TRIPHOSPHATE HYDROLASE"/>
    <property type="match status" value="1"/>
</dbReference>
<dbReference type="InterPro" id="IPR003563">
    <property type="entry name" value="8ODP"/>
</dbReference>
<dbReference type="GO" id="GO:0042262">
    <property type="term" value="P:DNA protection"/>
    <property type="evidence" value="ECO:0007669"/>
    <property type="project" value="InterPro"/>
</dbReference>
<evidence type="ECO:0000256" key="8">
    <source>
        <dbReference type="ARBA" id="ARBA00024459"/>
    </source>
</evidence>
<evidence type="ECO:0000256" key="17">
    <source>
        <dbReference type="ARBA" id="ARBA00032071"/>
    </source>
</evidence>
<evidence type="ECO:0000256" key="14">
    <source>
        <dbReference type="ARBA" id="ARBA00030634"/>
    </source>
</evidence>
<evidence type="ECO:0000256" key="2">
    <source>
        <dbReference type="ARBA" id="ARBA00005582"/>
    </source>
</evidence>
<dbReference type="CDD" id="cd03427">
    <property type="entry name" value="NUDIX_MTH1_Nudt1"/>
    <property type="match status" value="1"/>
</dbReference>
<evidence type="ECO:0000256" key="18">
    <source>
        <dbReference type="ARBA" id="ARBA00048002"/>
    </source>
</evidence>
<evidence type="ECO:0000313" key="24">
    <source>
        <dbReference type="Proteomes" id="UP000178817"/>
    </source>
</evidence>
<evidence type="ECO:0000313" key="23">
    <source>
        <dbReference type="EMBL" id="OHA82668.1"/>
    </source>
</evidence>
<dbReference type="GO" id="GO:0008413">
    <property type="term" value="F:8-oxo-7,8-dihydroguanosine triphosphate pyrophosphatase activity"/>
    <property type="evidence" value="ECO:0007669"/>
    <property type="project" value="InterPro"/>
</dbReference>
<dbReference type="PANTHER" id="PTHR43758">
    <property type="entry name" value="7,8-DIHYDRO-8-OXOGUANINE TRIPHOSPHATASE"/>
    <property type="match status" value="1"/>
</dbReference>
<evidence type="ECO:0000256" key="16">
    <source>
        <dbReference type="ARBA" id="ARBA00031927"/>
    </source>
</evidence>
<evidence type="ECO:0000256" key="12">
    <source>
        <dbReference type="ARBA" id="ARBA00026218"/>
    </source>
</evidence>
<organism evidence="23 24">
    <name type="scientific">Candidatus Yonathbacteria bacterium RIFCSPLOWO2_01_FULL_43_27</name>
    <dbReference type="NCBI Taxonomy" id="1802726"/>
    <lineage>
        <taxon>Bacteria</taxon>
        <taxon>Candidatus Yonathiibacteriota</taxon>
    </lineage>
</organism>
<comment type="subunit">
    <text evidence="3">Monomer.</text>
</comment>
<evidence type="ECO:0000256" key="10">
    <source>
        <dbReference type="ARBA" id="ARBA00024596"/>
    </source>
</evidence>
<evidence type="ECO:0000259" key="22">
    <source>
        <dbReference type="PROSITE" id="PS51462"/>
    </source>
</evidence>
<evidence type="ECO:0000256" key="3">
    <source>
        <dbReference type="ARBA" id="ARBA00011245"/>
    </source>
</evidence>
<evidence type="ECO:0000256" key="7">
    <source>
        <dbReference type="ARBA" id="ARBA00024448"/>
    </source>
</evidence>
<dbReference type="Pfam" id="PF00293">
    <property type="entry name" value="NUDIX"/>
    <property type="match status" value="1"/>
</dbReference>
<evidence type="ECO:0000256" key="1">
    <source>
        <dbReference type="ARBA" id="ARBA00001946"/>
    </source>
</evidence>
<comment type="catalytic activity">
    <reaction evidence="9">
        <text>8-oxo-dGTP + H2O = 8-oxo-dGMP + diphosphate + H(+)</text>
        <dbReference type="Rhea" id="RHEA:31575"/>
        <dbReference type="ChEBI" id="CHEBI:15377"/>
        <dbReference type="ChEBI" id="CHEBI:15378"/>
        <dbReference type="ChEBI" id="CHEBI:33019"/>
        <dbReference type="ChEBI" id="CHEBI:63224"/>
        <dbReference type="ChEBI" id="CHEBI:77896"/>
    </reaction>
    <physiologicalReaction direction="left-to-right" evidence="9">
        <dbReference type="Rhea" id="RHEA:31576"/>
    </physiologicalReaction>
</comment>
<evidence type="ECO:0000256" key="4">
    <source>
        <dbReference type="ARBA" id="ARBA00022723"/>
    </source>
</evidence>
<dbReference type="PROSITE" id="PS51462">
    <property type="entry name" value="NUDIX"/>
    <property type="match status" value="1"/>
</dbReference>
<evidence type="ECO:0000256" key="13">
    <source>
        <dbReference type="ARBA" id="ARBA00029673"/>
    </source>
</evidence>
<comment type="cofactor">
    <cofactor evidence="1">
        <name>Mg(2+)</name>
        <dbReference type="ChEBI" id="CHEBI:18420"/>
    </cofactor>
</comment>
<evidence type="ECO:0000256" key="15">
    <source>
        <dbReference type="ARBA" id="ARBA00030682"/>
    </source>
</evidence>
<comment type="catalytic activity">
    <reaction evidence="10">
        <text>2-oxo-ATP + H2O = 2-oxo-AMP + diphosphate + H(+)</text>
        <dbReference type="Rhea" id="RHEA:67392"/>
        <dbReference type="ChEBI" id="CHEBI:15377"/>
        <dbReference type="ChEBI" id="CHEBI:15378"/>
        <dbReference type="ChEBI" id="CHEBI:33019"/>
        <dbReference type="ChEBI" id="CHEBI:71395"/>
        <dbReference type="ChEBI" id="CHEBI:172878"/>
    </reaction>
    <physiologicalReaction direction="left-to-right" evidence="10">
        <dbReference type="Rhea" id="RHEA:67393"/>
    </physiologicalReaction>
</comment>
<evidence type="ECO:0000256" key="19">
    <source>
        <dbReference type="ARBA" id="ARBA00048894"/>
    </source>
</evidence>
<proteinExistence type="inferred from homology"/>
<dbReference type="Gene3D" id="3.90.79.10">
    <property type="entry name" value="Nucleoside Triphosphate Pyrophosphohydrolase"/>
    <property type="match status" value="1"/>
</dbReference>
<comment type="catalytic activity">
    <reaction evidence="8">
        <text>2-oxo-dATP + H2O = 2-oxo-dAMP + diphosphate + H(+)</text>
        <dbReference type="Rhea" id="RHEA:31583"/>
        <dbReference type="ChEBI" id="CHEBI:15377"/>
        <dbReference type="ChEBI" id="CHEBI:15378"/>
        <dbReference type="ChEBI" id="CHEBI:33019"/>
        <dbReference type="ChEBI" id="CHEBI:63212"/>
        <dbReference type="ChEBI" id="CHEBI:77897"/>
        <dbReference type="EC" id="3.6.1.56"/>
    </reaction>
    <physiologicalReaction direction="left-to-right" evidence="8">
        <dbReference type="Rhea" id="RHEA:31584"/>
    </physiologicalReaction>
</comment>
<evidence type="ECO:0000256" key="5">
    <source>
        <dbReference type="ARBA" id="ARBA00022801"/>
    </source>
</evidence>
<protein>
    <recommendedName>
        <fullName evidence="12">Oxidized purine nucleoside triphosphate hydrolase</fullName>
        <ecNumber evidence="11">3.6.1.56</ecNumber>
    </recommendedName>
    <alternativeName>
        <fullName evidence="16">2-hydroxy-dATP diphosphatase</fullName>
    </alternativeName>
    <alternativeName>
        <fullName evidence="15">7,8-dihydro-8-oxoguanine triphosphatase</fullName>
    </alternativeName>
    <alternativeName>
        <fullName evidence="14">8-oxo-dGTPase</fullName>
    </alternativeName>
    <alternativeName>
        <fullName evidence="17">Methylated purine nucleoside triphosphate hydrolase</fullName>
    </alternativeName>
    <alternativeName>
        <fullName evidence="13">Nucleoside diphosphate-linked moiety X motif 1</fullName>
    </alternativeName>
</protein>
<keyword evidence="6" id="KW-0460">Magnesium</keyword>
<dbReference type="STRING" id="1802726.A3B07_01920"/>
<evidence type="ECO:0000256" key="21">
    <source>
        <dbReference type="ARBA" id="ARBA00053094"/>
    </source>
</evidence>
<dbReference type="AlphaFoldDB" id="A0A1G2SCZ5"/>
<dbReference type="Proteomes" id="UP000178817">
    <property type="component" value="Unassembled WGS sequence"/>
</dbReference>
<comment type="catalytic activity">
    <reaction evidence="18">
        <text>N(6)-methyl-ATP + H2O = N(6)-methyl-AMP + diphosphate + H(+)</text>
        <dbReference type="Rhea" id="RHEA:67608"/>
        <dbReference type="ChEBI" id="CHEBI:15377"/>
        <dbReference type="ChEBI" id="CHEBI:15378"/>
        <dbReference type="ChEBI" id="CHEBI:33019"/>
        <dbReference type="ChEBI" id="CHEBI:144842"/>
        <dbReference type="ChEBI" id="CHEBI:172873"/>
    </reaction>
    <physiologicalReaction direction="left-to-right" evidence="18">
        <dbReference type="Rhea" id="RHEA:67609"/>
    </physiologicalReaction>
</comment>
<feature type="domain" description="Nudix hydrolase" evidence="22">
    <location>
        <begin position="2"/>
        <end position="131"/>
    </location>
</feature>
<accession>A0A1G2SCZ5</accession>
<name>A0A1G2SCZ5_9BACT</name>
<comment type="catalytic activity">
    <reaction evidence="19">
        <text>O(6)-methyl-dGTP + H2O = O(6)-methyl-dGMP + diphosphate + H(+)</text>
        <dbReference type="Rhea" id="RHEA:67600"/>
        <dbReference type="ChEBI" id="CHEBI:15377"/>
        <dbReference type="ChEBI" id="CHEBI:15378"/>
        <dbReference type="ChEBI" id="CHEBI:33019"/>
        <dbReference type="ChEBI" id="CHEBI:169974"/>
        <dbReference type="ChEBI" id="CHEBI:169975"/>
    </reaction>
    <physiologicalReaction direction="left-to-right" evidence="19">
        <dbReference type="Rhea" id="RHEA:67601"/>
    </physiologicalReaction>
</comment>
<keyword evidence="4" id="KW-0479">Metal-binding</keyword>
<dbReference type="SUPFAM" id="SSF55811">
    <property type="entry name" value="Nudix"/>
    <property type="match status" value="1"/>
</dbReference>
<evidence type="ECO:0000256" key="11">
    <source>
        <dbReference type="ARBA" id="ARBA00026103"/>
    </source>
</evidence>
<keyword evidence="5" id="KW-0378">Hydrolase</keyword>
<comment type="similarity">
    <text evidence="2">Belongs to the Nudix hydrolase family.</text>
</comment>
<gene>
    <name evidence="23" type="ORF">A3B07_01920</name>
</gene>
<evidence type="ECO:0000256" key="20">
    <source>
        <dbReference type="ARBA" id="ARBA00049032"/>
    </source>
</evidence>
<comment type="catalytic activity">
    <reaction evidence="20">
        <text>N(6)-methyl-dATP + H2O = N(6)-methyl-dAMP + diphosphate + H(+)</text>
        <dbReference type="Rhea" id="RHEA:67604"/>
        <dbReference type="ChEBI" id="CHEBI:15377"/>
        <dbReference type="ChEBI" id="CHEBI:15378"/>
        <dbReference type="ChEBI" id="CHEBI:33019"/>
        <dbReference type="ChEBI" id="CHEBI:169976"/>
        <dbReference type="ChEBI" id="CHEBI:172872"/>
    </reaction>
    <physiologicalReaction direction="left-to-right" evidence="20">
        <dbReference type="Rhea" id="RHEA:67605"/>
    </physiologicalReaction>
</comment>
<evidence type="ECO:0000256" key="6">
    <source>
        <dbReference type="ARBA" id="ARBA00022842"/>
    </source>
</evidence>
<dbReference type="EMBL" id="MHUV01000005">
    <property type="protein sequence ID" value="OHA82668.1"/>
    <property type="molecule type" value="Genomic_DNA"/>
</dbReference>
<dbReference type="InterPro" id="IPR015797">
    <property type="entry name" value="NUDIX_hydrolase-like_dom_sf"/>
</dbReference>
<comment type="caution">
    <text evidence="23">The sequence shown here is derived from an EMBL/GenBank/DDBJ whole genome shotgun (WGS) entry which is preliminary data.</text>
</comment>
<comment type="catalytic activity">
    <reaction evidence="7">
        <text>8-oxo-dATP + H2O = 8-oxo-dAMP + diphosphate + H(+)</text>
        <dbReference type="Rhea" id="RHEA:65396"/>
        <dbReference type="ChEBI" id="CHEBI:15377"/>
        <dbReference type="ChEBI" id="CHEBI:15378"/>
        <dbReference type="ChEBI" id="CHEBI:33019"/>
        <dbReference type="ChEBI" id="CHEBI:71361"/>
        <dbReference type="ChEBI" id="CHEBI:172871"/>
    </reaction>
    <physiologicalReaction direction="left-to-right" evidence="7">
        <dbReference type="Rhea" id="RHEA:65397"/>
    </physiologicalReaction>
</comment>
<dbReference type="GO" id="GO:0008828">
    <property type="term" value="F:dATP diphosphatase activity"/>
    <property type="evidence" value="ECO:0007669"/>
    <property type="project" value="UniProtKB-EC"/>
</dbReference>
<sequence>MYKKLLTLCLLHTDTHILLGRKKRGVGVGKWNGFGGKVEQGEKIEDAGRREVLEEAGIHLPDIEKTGIIHFEFEGSPEIWEVHIFRAKEFLGDPTESEEMEPKWFAIDEIPFEYMWQDDKFWVPLFLKGVKFKGKFSFDSENRLVSGGVEEVIELED</sequence>
<dbReference type="GO" id="GO:0046872">
    <property type="term" value="F:metal ion binding"/>
    <property type="evidence" value="ECO:0007669"/>
    <property type="project" value="UniProtKB-KW"/>
</dbReference>
<comment type="function">
    <text evidence="21">Oxidized purine nucleoside triphosphate hydrolase which is a prominent sanitizer of the oxidized nucleotide pool. Catalyzes the hydrolysis of 2-oxo-dATP (2-hydroxy-dATP) into 2-oxo-dAMP. Also has a significant hydrolase activity toward 2-oxo-ATP, 8-oxo-dGTP and 8-oxo-dATP. Through the hydrolysis of oxidized purine nucleoside triphosphates, prevents their incorporation into DNA and the subsequent transversions A:T to C:G and G:C to T:A. Also catalyzes the hydrolysis of methylated purine nucleoside triphosphate preventing their integration into DNA. Through this antimutagenic activity protects cells from oxidative stress.</text>
</comment>
<reference evidence="23 24" key="1">
    <citation type="journal article" date="2016" name="Nat. Commun.">
        <title>Thousands of microbial genomes shed light on interconnected biogeochemical processes in an aquifer system.</title>
        <authorList>
            <person name="Anantharaman K."/>
            <person name="Brown C.T."/>
            <person name="Hug L.A."/>
            <person name="Sharon I."/>
            <person name="Castelle C.J."/>
            <person name="Probst A.J."/>
            <person name="Thomas B.C."/>
            <person name="Singh A."/>
            <person name="Wilkins M.J."/>
            <person name="Karaoz U."/>
            <person name="Brodie E.L."/>
            <person name="Williams K.H."/>
            <person name="Hubbard S.S."/>
            <person name="Banfield J.F."/>
        </authorList>
    </citation>
    <scope>NUCLEOTIDE SEQUENCE [LARGE SCALE GENOMIC DNA]</scope>
</reference>
<dbReference type="InterPro" id="IPR000086">
    <property type="entry name" value="NUDIX_hydrolase_dom"/>
</dbReference>
<dbReference type="GO" id="GO:0005737">
    <property type="term" value="C:cytoplasm"/>
    <property type="evidence" value="ECO:0007669"/>
    <property type="project" value="TreeGrafter"/>
</dbReference>
<dbReference type="PRINTS" id="PR01403">
    <property type="entry name" value="8OXTPHPHTASE"/>
</dbReference>
<evidence type="ECO:0000256" key="9">
    <source>
        <dbReference type="ARBA" id="ARBA00024486"/>
    </source>
</evidence>
<dbReference type="EC" id="3.6.1.56" evidence="11"/>